<dbReference type="Gene3D" id="2.70.170.10">
    <property type="entry name" value="Neurotransmitter-gated ion-channel ligand-binding domain"/>
    <property type="match status" value="1"/>
</dbReference>
<keyword evidence="4" id="KW-1185">Reference proteome</keyword>
<dbReference type="InterPro" id="IPR036734">
    <property type="entry name" value="Neur_chan_lig-bd_sf"/>
</dbReference>
<keyword evidence="1" id="KW-0732">Signal</keyword>
<evidence type="ECO:0000313" key="3">
    <source>
        <dbReference type="EMBL" id="CAJ0595175.1"/>
    </source>
</evidence>
<dbReference type="EMBL" id="CATQJL010000112">
    <property type="protein sequence ID" value="CAJ0595175.1"/>
    <property type="molecule type" value="Genomic_DNA"/>
</dbReference>
<evidence type="ECO:0000313" key="4">
    <source>
        <dbReference type="Proteomes" id="UP001176961"/>
    </source>
</evidence>
<dbReference type="GO" id="GO:0016020">
    <property type="term" value="C:membrane"/>
    <property type="evidence" value="ECO:0007669"/>
    <property type="project" value="InterPro"/>
</dbReference>
<protein>
    <recommendedName>
        <fullName evidence="2">Neurotransmitter-gated ion-channel ligand-binding domain-containing protein</fullName>
    </recommendedName>
</protein>
<feature type="chain" id="PRO_5041213471" description="Neurotransmitter-gated ion-channel ligand-binding domain-containing protein" evidence="1">
    <location>
        <begin position="22"/>
        <end position="136"/>
    </location>
</feature>
<organism evidence="3 4">
    <name type="scientific">Cylicocyclus nassatus</name>
    <name type="common">Nematode worm</name>
    <dbReference type="NCBI Taxonomy" id="53992"/>
    <lineage>
        <taxon>Eukaryota</taxon>
        <taxon>Metazoa</taxon>
        <taxon>Ecdysozoa</taxon>
        <taxon>Nematoda</taxon>
        <taxon>Chromadorea</taxon>
        <taxon>Rhabditida</taxon>
        <taxon>Rhabditina</taxon>
        <taxon>Rhabditomorpha</taxon>
        <taxon>Strongyloidea</taxon>
        <taxon>Strongylidae</taxon>
        <taxon>Cylicocyclus</taxon>
    </lineage>
</organism>
<dbReference type="AlphaFoldDB" id="A0AA36M1C1"/>
<evidence type="ECO:0000256" key="1">
    <source>
        <dbReference type="SAM" id="SignalP"/>
    </source>
</evidence>
<dbReference type="Pfam" id="PF02931">
    <property type="entry name" value="Neur_chan_LBD"/>
    <property type="match status" value="1"/>
</dbReference>
<comment type="caution">
    <text evidence="3">The sequence shown here is derived from an EMBL/GenBank/DDBJ whole genome shotgun (WGS) entry which is preliminary data.</text>
</comment>
<dbReference type="InterPro" id="IPR006202">
    <property type="entry name" value="Neur_chan_lig-bd"/>
</dbReference>
<dbReference type="Proteomes" id="UP001176961">
    <property type="component" value="Unassembled WGS sequence"/>
</dbReference>
<reference evidence="3" key="1">
    <citation type="submission" date="2023-07" db="EMBL/GenBank/DDBJ databases">
        <authorList>
            <consortium name="CYATHOMIX"/>
        </authorList>
    </citation>
    <scope>NUCLEOTIDE SEQUENCE</scope>
    <source>
        <strain evidence="3">N/A</strain>
    </source>
</reference>
<name>A0AA36M1C1_CYLNA</name>
<dbReference type="GO" id="GO:0005230">
    <property type="term" value="F:extracellular ligand-gated monoatomic ion channel activity"/>
    <property type="evidence" value="ECO:0007669"/>
    <property type="project" value="InterPro"/>
</dbReference>
<accession>A0AA36M1C1</accession>
<sequence>MAELCLMQYIAFLTLTGTSISLLSYDNAHIDRVQTWIPIESRTDLSLNYFLNTERTCLHLDWNDERLTWIPSEFDEIEGFYINQKLIWIPDIFVINSGGANEEITSMLYVHSNGDVNATVYNRVSFLCLMNASDNH</sequence>
<gene>
    <name evidence="3" type="ORF">CYNAS_LOCUS7158</name>
</gene>
<dbReference type="SUPFAM" id="SSF63712">
    <property type="entry name" value="Nicotinic receptor ligand binding domain-like"/>
    <property type="match status" value="1"/>
</dbReference>
<feature type="signal peptide" evidence="1">
    <location>
        <begin position="1"/>
        <end position="21"/>
    </location>
</feature>
<feature type="domain" description="Neurotransmitter-gated ion-channel ligand-binding" evidence="2">
    <location>
        <begin position="53"/>
        <end position="132"/>
    </location>
</feature>
<evidence type="ECO:0000259" key="2">
    <source>
        <dbReference type="Pfam" id="PF02931"/>
    </source>
</evidence>
<proteinExistence type="predicted"/>